<keyword evidence="4" id="KW-1185">Reference proteome</keyword>
<dbReference type="GO" id="GO:0016757">
    <property type="term" value="F:glycosyltransferase activity"/>
    <property type="evidence" value="ECO:0007669"/>
    <property type="project" value="InterPro"/>
</dbReference>
<dbReference type="Proteomes" id="UP000377803">
    <property type="component" value="Chromosome"/>
</dbReference>
<evidence type="ECO:0000313" key="3">
    <source>
        <dbReference type="EMBL" id="QGA80042.1"/>
    </source>
</evidence>
<reference evidence="4" key="1">
    <citation type="submission" date="2019-05" db="EMBL/GenBank/DDBJ databases">
        <title>Candidatus Nanohalobium constans, a novel model system to study the DPANN nano-sized archaea: genomic and physiological characterization of a nanoarchaeon co-cultured with its chitinotrophic host.</title>
        <authorList>
            <person name="La Cono V."/>
            <person name="Arcadi E."/>
            <person name="Crisafi F."/>
            <person name="Denaro R."/>
            <person name="La Spada G."/>
            <person name="Messina E."/>
            <person name="Smedile F."/>
            <person name="Toshchakov S.V."/>
            <person name="Shevchenko M.A."/>
            <person name="Golyshin P.N."/>
            <person name="Golyshina O.V."/>
            <person name="Ferrer M."/>
            <person name="Rohde M."/>
            <person name="Mushegian A."/>
            <person name="Sorokin D.Y."/>
            <person name="Giuliano L."/>
            <person name="Yakimov M.M."/>
        </authorList>
    </citation>
    <scope>NUCLEOTIDE SEQUENCE [LARGE SCALE GENOMIC DNA]</scope>
    <source>
        <strain evidence="4">LC1Nh</strain>
    </source>
</reference>
<dbReference type="InterPro" id="IPR001296">
    <property type="entry name" value="Glyco_trans_1"/>
</dbReference>
<dbReference type="PANTHER" id="PTHR45947:SF3">
    <property type="entry name" value="SULFOQUINOVOSYL TRANSFERASE SQD2"/>
    <property type="match status" value="1"/>
</dbReference>
<dbReference type="PANTHER" id="PTHR45947">
    <property type="entry name" value="SULFOQUINOVOSYL TRANSFERASE SQD2"/>
    <property type="match status" value="1"/>
</dbReference>
<evidence type="ECO:0000259" key="2">
    <source>
        <dbReference type="Pfam" id="PF13439"/>
    </source>
</evidence>
<accession>A0A5Q0UEN9</accession>
<dbReference type="OrthoDB" id="132546at2157"/>
<dbReference type="Gene3D" id="3.40.50.2000">
    <property type="entry name" value="Glycogen Phosphorylase B"/>
    <property type="match status" value="2"/>
</dbReference>
<feature type="domain" description="Glycosyl transferase family 1" evidence="1">
    <location>
        <begin position="178"/>
        <end position="336"/>
    </location>
</feature>
<dbReference type="AlphaFoldDB" id="A0A5Q0UEN9"/>
<dbReference type="SUPFAM" id="SSF53756">
    <property type="entry name" value="UDP-Glycosyltransferase/glycogen phosphorylase"/>
    <property type="match status" value="1"/>
</dbReference>
<name>A0A5Q0UEN9_9ARCH</name>
<sequence length="349" mass="38884">MNKKILLLGWGYPPNIDGGLDIHVKHLFEELQKRDDVEVKLALPQDRAPEKENIVGLDVGEGDMVWKAREMSSQVAELADDFDIIHTHDWFGAEAGFKAQKYSDCSWVSTIHSLASGRSREHHDGEVTDLEKLAVEKPGKAIAVSNKLAEEVESEHGEKPKVIYNGFSKPQGKGQDIKEKLDIEDNMVFFVGRHAEQKGIEHLIYGFKKFLKNGGEATLVIGGDGEMRESLEKFAEMLDIHENTIFTGFIPTEELGDYYKCADLFVSPSINEPFGLTISEALESGTPVLATENGVSEFISGDSIIEIDPDSDSIAEGLKKGLRQDIVVDEESRSWGEMTDEIIEIYRNL</sequence>
<organism evidence="3 4">
    <name type="scientific">Candidatus Nanohalobium constans</name>
    <dbReference type="NCBI Taxonomy" id="2565781"/>
    <lineage>
        <taxon>Archaea</taxon>
        <taxon>Candidatus Nanohalarchaeota</taxon>
        <taxon>Candidatus Nanohalobia</taxon>
        <taxon>Candidatus Nanohalobiales</taxon>
        <taxon>Candidatus Nanohalobiaceae</taxon>
        <taxon>Candidatus Nanohalobium</taxon>
    </lineage>
</organism>
<dbReference type="InterPro" id="IPR028098">
    <property type="entry name" value="Glyco_trans_4-like_N"/>
</dbReference>
<dbReference type="CDD" id="cd03801">
    <property type="entry name" value="GT4_PimA-like"/>
    <property type="match status" value="1"/>
</dbReference>
<dbReference type="Pfam" id="PF00534">
    <property type="entry name" value="Glycos_transf_1"/>
    <property type="match status" value="1"/>
</dbReference>
<dbReference type="Pfam" id="PF13439">
    <property type="entry name" value="Glyco_transf_4"/>
    <property type="match status" value="1"/>
</dbReference>
<dbReference type="RefSeq" id="WP_153549780.1">
    <property type="nucleotide sequence ID" value="NZ_CP040089.1"/>
</dbReference>
<evidence type="ECO:0000313" key="4">
    <source>
        <dbReference type="Proteomes" id="UP000377803"/>
    </source>
</evidence>
<dbReference type="KEGG" id="ncon:LC1Nh_0134"/>
<feature type="domain" description="Glycosyltransferase subfamily 4-like N-terminal" evidence="2">
    <location>
        <begin position="18"/>
        <end position="166"/>
    </location>
</feature>
<dbReference type="InterPro" id="IPR050194">
    <property type="entry name" value="Glycosyltransferase_grp1"/>
</dbReference>
<protein>
    <submittedName>
        <fullName evidence="3">Glycosyl transferase group 1</fullName>
    </submittedName>
</protein>
<dbReference type="EMBL" id="CP040089">
    <property type="protein sequence ID" value="QGA80042.1"/>
    <property type="molecule type" value="Genomic_DNA"/>
</dbReference>
<gene>
    <name evidence="3" type="ORF">LC1Nh_0134</name>
</gene>
<proteinExistence type="predicted"/>
<evidence type="ECO:0000259" key="1">
    <source>
        <dbReference type="Pfam" id="PF00534"/>
    </source>
</evidence>
<dbReference type="GeneID" id="42364515"/>
<keyword evidence="3" id="KW-0808">Transferase</keyword>